<dbReference type="EMBL" id="JAWIIJ010000003">
    <property type="protein sequence ID" value="MDV2078052.1"/>
    <property type="molecule type" value="Genomic_DNA"/>
</dbReference>
<dbReference type="InterPro" id="IPR029063">
    <property type="entry name" value="SAM-dependent_MTases_sf"/>
</dbReference>
<dbReference type="CDD" id="cd02440">
    <property type="entry name" value="AdoMet_MTases"/>
    <property type="match status" value="1"/>
</dbReference>
<dbReference type="GO" id="GO:0032259">
    <property type="term" value="P:methylation"/>
    <property type="evidence" value="ECO:0007669"/>
    <property type="project" value="UniProtKB-KW"/>
</dbReference>
<name>A0ABU3VUV9_9GAMM</name>
<keyword evidence="3" id="KW-0949">S-adenosyl-L-methionine</keyword>
<proteinExistence type="predicted"/>
<gene>
    <name evidence="4" type="ORF">RYS15_05125</name>
</gene>
<evidence type="ECO:0000313" key="4">
    <source>
        <dbReference type="EMBL" id="MDV2078052.1"/>
    </source>
</evidence>
<dbReference type="Gene3D" id="3.40.50.150">
    <property type="entry name" value="Vaccinia Virus protein VP39"/>
    <property type="match status" value="1"/>
</dbReference>
<dbReference type="GO" id="GO:0008168">
    <property type="term" value="F:methyltransferase activity"/>
    <property type="evidence" value="ECO:0007669"/>
    <property type="project" value="UniProtKB-KW"/>
</dbReference>
<dbReference type="PROSITE" id="PS51682">
    <property type="entry name" value="SAM_OMT_I"/>
    <property type="match status" value="1"/>
</dbReference>
<dbReference type="Proteomes" id="UP001269819">
    <property type="component" value="Unassembled WGS sequence"/>
</dbReference>
<evidence type="ECO:0000256" key="1">
    <source>
        <dbReference type="ARBA" id="ARBA00022603"/>
    </source>
</evidence>
<dbReference type="PANTHER" id="PTHR43167">
    <property type="entry name" value="PUTATIVE (AFU_ORTHOLOGUE AFUA_6G01830)-RELATED"/>
    <property type="match status" value="1"/>
</dbReference>
<evidence type="ECO:0000256" key="2">
    <source>
        <dbReference type="ARBA" id="ARBA00022679"/>
    </source>
</evidence>
<keyword evidence="5" id="KW-1185">Reference proteome</keyword>
<keyword evidence="1 4" id="KW-0489">Methyltransferase</keyword>
<reference evidence="4 5" key="1">
    <citation type="submission" date="2023-10" db="EMBL/GenBank/DDBJ databases">
        <title>Characteristics and mechanism of a salt-tolerant marine origin heterotrophic nitrifying- aerobic denitrifying bacteria Marinobacter xestospongiae HN1.</title>
        <authorList>
            <person name="Qi R."/>
        </authorList>
    </citation>
    <scope>NUCLEOTIDE SEQUENCE [LARGE SCALE GENOMIC DNA]</scope>
    <source>
        <strain evidence="4 5">HN1</strain>
    </source>
</reference>
<evidence type="ECO:0000256" key="3">
    <source>
        <dbReference type="ARBA" id="ARBA00022691"/>
    </source>
</evidence>
<protein>
    <submittedName>
        <fullName evidence="4">Class I SAM-dependent methyltransferase</fullName>
        <ecNumber evidence="4">2.1.1.-</ecNumber>
    </submittedName>
</protein>
<accession>A0ABU3VUV9</accession>
<evidence type="ECO:0000313" key="5">
    <source>
        <dbReference type="Proteomes" id="UP001269819"/>
    </source>
</evidence>
<organism evidence="4 5">
    <name type="scientific">Marinobacter xestospongiae</name>
    <dbReference type="NCBI Taxonomy" id="994319"/>
    <lineage>
        <taxon>Bacteria</taxon>
        <taxon>Pseudomonadati</taxon>
        <taxon>Pseudomonadota</taxon>
        <taxon>Gammaproteobacteria</taxon>
        <taxon>Pseudomonadales</taxon>
        <taxon>Marinobacteraceae</taxon>
        <taxon>Marinobacter</taxon>
    </lineage>
</organism>
<dbReference type="RefSeq" id="WP_316972908.1">
    <property type="nucleotide sequence ID" value="NZ_JAWIIJ010000003.1"/>
</dbReference>
<keyword evidence="2 4" id="KW-0808">Transferase</keyword>
<dbReference type="InterPro" id="IPR002935">
    <property type="entry name" value="SAM_O-MeTrfase"/>
</dbReference>
<dbReference type="EC" id="2.1.1.-" evidence="4"/>
<sequence>MALSSLLAELETLGETNDARETDRARKLLNITRDTGELLAVLLKAGGCRRVLEVGTSNGYSTLWLASSLPADGCVVSLDSAADKLAMAADNLARAGLTERVELVEADAAAYLAEQSTAFDLVFLDADRSQYPAMAEDLFRLVRPGGLLVCDNVLSHADEVAPFLAAVEASGLFTSAIVPVGKGELVACRHPD</sequence>
<dbReference type="Pfam" id="PF01596">
    <property type="entry name" value="Methyltransf_3"/>
    <property type="match status" value="1"/>
</dbReference>
<comment type="caution">
    <text evidence="4">The sequence shown here is derived from an EMBL/GenBank/DDBJ whole genome shotgun (WGS) entry which is preliminary data.</text>
</comment>
<dbReference type="SUPFAM" id="SSF53335">
    <property type="entry name" value="S-adenosyl-L-methionine-dependent methyltransferases"/>
    <property type="match status" value="1"/>
</dbReference>
<dbReference type="PANTHER" id="PTHR43167:SF1">
    <property type="entry name" value="PUTATIVE (AFU_ORTHOLOGUE AFUA_6G01830)-RELATED"/>
    <property type="match status" value="1"/>
</dbReference>